<dbReference type="RefSeq" id="WP_184298150.1">
    <property type="nucleotide sequence ID" value="NZ_JACHLP010000003.1"/>
</dbReference>
<evidence type="ECO:0000256" key="2">
    <source>
        <dbReference type="ARBA" id="ARBA00023163"/>
    </source>
</evidence>
<proteinExistence type="predicted"/>
<dbReference type="GO" id="GO:0043565">
    <property type="term" value="F:sequence-specific DNA binding"/>
    <property type="evidence" value="ECO:0007669"/>
    <property type="project" value="InterPro"/>
</dbReference>
<keyword evidence="4" id="KW-0238">DNA-binding</keyword>
<name>A0A840L8Z7_9BURK</name>
<gene>
    <name evidence="4" type="ORF">HNP55_001661</name>
</gene>
<evidence type="ECO:0000256" key="1">
    <source>
        <dbReference type="ARBA" id="ARBA00023015"/>
    </source>
</evidence>
<comment type="caution">
    <text evidence="4">The sequence shown here is derived from an EMBL/GenBank/DDBJ whole genome shotgun (WGS) entry which is preliminary data.</text>
</comment>
<keyword evidence="1" id="KW-0805">Transcription regulation</keyword>
<dbReference type="SUPFAM" id="SSF46689">
    <property type="entry name" value="Homeodomain-like"/>
    <property type="match status" value="1"/>
</dbReference>
<dbReference type="SMART" id="SM00342">
    <property type="entry name" value="HTH_ARAC"/>
    <property type="match status" value="1"/>
</dbReference>
<evidence type="ECO:0000313" key="4">
    <source>
        <dbReference type="EMBL" id="MBB4843142.1"/>
    </source>
</evidence>
<dbReference type="Gene3D" id="1.10.10.60">
    <property type="entry name" value="Homeodomain-like"/>
    <property type="match status" value="1"/>
</dbReference>
<dbReference type="AlphaFoldDB" id="A0A840L8Z7"/>
<dbReference type="InterPro" id="IPR018060">
    <property type="entry name" value="HTH_AraC"/>
</dbReference>
<dbReference type="PROSITE" id="PS01124">
    <property type="entry name" value="HTH_ARAC_FAMILY_2"/>
    <property type="match status" value="1"/>
</dbReference>
<sequence length="309" mass="34960">MHAEIERPVGPVDLGDPCIHPLTLARLIPPRLSLGACLRGFMVRDLRAAPGLSPAQRSTWFPVSPVCTISWFLQGQCAEVLCAPGEEEAEQERGLRFLPEQPFLAGPHSRPAKFRTFGPGHSFVAVLMPDAFKLLTGLDLQQCQDSVLLLSEHLDADWQAMAAAVQTAADDAARVRIFEDFLQPRWQRARLEGGHELPRYRDWMEALAVRAIAAGKGRSLRQVERRIKQWSGQSMRQLQSLSRAEQSFFRVREALERGQVVWTDLAYASGYADQAHLCRETRRVTGFSPEALRQRIETQEAFWAYRIWS</sequence>
<dbReference type="EMBL" id="JACHLP010000003">
    <property type="protein sequence ID" value="MBB4843142.1"/>
    <property type="molecule type" value="Genomic_DNA"/>
</dbReference>
<keyword evidence="5" id="KW-1185">Reference proteome</keyword>
<evidence type="ECO:0000259" key="3">
    <source>
        <dbReference type="PROSITE" id="PS01124"/>
    </source>
</evidence>
<protein>
    <submittedName>
        <fullName evidence="4">AraC-like DNA-binding protein</fullName>
    </submittedName>
</protein>
<organism evidence="4 5">
    <name type="scientific">Roseateles oligotrophus</name>
    <dbReference type="NCBI Taxonomy" id="1769250"/>
    <lineage>
        <taxon>Bacteria</taxon>
        <taxon>Pseudomonadati</taxon>
        <taxon>Pseudomonadota</taxon>
        <taxon>Betaproteobacteria</taxon>
        <taxon>Burkholderiales</taxon>
        <taxon>Sphaerotilaceae</taxon>
        <taxon>Roseateles</taxon>
    </lineage>
</organism>
<dbReference type="Proteomes" id="UP000562027">
    <property type="component" value="Unassembled WGS sequence"/>
</dbReference>
<dbReference type="InterPro" id="IPR009057">
    <property type="entry name" value="Homeodomain-like_sf"/>
</dbReference>
<accession>A0A840L8Z7</accession>
<keyword evidence="2" id="KW-0804">Transcription</keyword>
<feature type="domain" description="HTH araC/xylS-type" evidence="3">
    <location>
        <begin position="205"/>
        <end position="295"/>
    </location>
</feature>
<dbReference type="GO" id="GO:0003700">
    <property type="term" value="F:DNA-binding transcription factor activity"/>
    <property type="evidence" value="ECO:0007669"/>
    <property type="project" value="InterPro"/>
</dbReference>
<evidence type="ECO:0000313" key="5">
    <source>
        <dbReference type="Proteomes" id="UP000562027"/>
    </source>
</evidence>
<reference evidence="4 5" key="1">
    <citation type="submission" date="2020-08" db="EMBL/GenBank/DDBJ databases">
        <title>Functional genomics of gut bacteria from endangered species of beetles.</title>
        <authorList>
            <person name="Carlos-Shanley C."/>
        </authorList>
    </citation>
    <scope>NUCLEOTIDE SEQUENCE [LARGE SCALE GENOMIC DNA]</scope>
    <source>
        <strain evidence="4 5">S00239</strain>
    </source>
</reference>